<dbReference type="NCBIfam" id="TIGR00328">
    <property type="entry name" value="flhB"/>
    <property type="match status" value="1"/>
</dbReference>
<dbReference type="RefSeq" id="WP_238309860.1">
    <property type="nucleotide sequence ID" value="NZ_BPQV01000002.1"/>
</dbReference>
<keyword evidence="15" id="KW-1185">Reference proteome</keyword>
<accession>A0ABQ4T302</accession>
<dbReference type="InterPro" id="IPR029025">
    <property type="entry name" value="T3SS_substrate_exporter_C"/>
</dbReference>
<comment type="caution">
    <text evidence="13">Lacks conserved residue(s) required for the propagation of feature annotation.</text>
</comment>
<keyword evidence="14" id="KW-0969">Cilium</keyword>
<feature type="transmembrane region" description="Helical" evidence="13">
    <location>
        <begin position="187"/>
        <end position="212"/>
    </location>
</feature>
<keyword evidence="14" id="KW-0282">Flagellum</keyword>
<dbReference type="EMBL" id="BPQV01000002">
    <property type="protein sequence ID" value="GJE25903.1"/>
    <property type="molecule type" value="Genomic_DNA"/>
</dbReference>
<dbReference type="Gene3D" id="6.10.250.2080">
    <property type="match status" value="1"/>
</dbReference>
<keyword evidence="6 13" id="KW-0812">Transmembrane</keyword>
<sequence>MAEGAEQEDKTEDPTPRRLEQAIERGDVATSVEINTFAILGAFTLVLLVAASPVARRLLFDMRGFLANAHAVPSDEHAYAGIAGRTFLIVLQALAIPAGVAGVAALAAGFLQHRPVFTAETLMPKFERISPLSGIKRIFGMEAWFQFGKGLAKLIVVGAVAGTLLWSERDRLESFAHLEPGGLLQAVLSLSLRMMGGMLAAYLAIVLGDAFYQRYRWRQRLRMSKEELKQEHKESEGNPEVKGRLRQLRNARVKKRMMAAVPTATVVVTNPTHFAVALRYEPGMPAPICVAKGVDSLALRIRALAKDHDVPVMENPPLARALHATVEVGEEIPAEHYRAVAEVIGFVLRLRRRAA</sequence>
<keyword evidence="8 13" id="KW-0653">Protein transport</keyword>
<dbReference type="Gene3D" id="3.40.1690.10">
    <property type="entry name" value="secretion proteins EscU"/>
    <property type="match status" value="1"/>
</dbReference>
<feature type="transmembrane region" description="Helical" evidence="13">
    <location>
        <begin position="150"/>
        <end position="167"/>
    </location>
</feature>
<comment type="caution">
    <text evidence="14">The sequence shown here is derived from an EMBL/GenBank/DDBJ whole genome shotgun (WGS) entry which is preliminary data.</text>
</comment>
<comment type="subcellular location">
    <subcellularLocation>
        <location evidence="1">Cell membrane</location>
        <topology evidence="1">Multi-pass membrane protein</topology>
    </subcellularLocation>
</comment>
<keyword evidence="14" id="KW-0966">Cell projection</keyword>
<dbReference type="Proteomes" id="UP001055156">
    <property type="component" value="Unassembled WGS sequence"/>
</dbReference>
<keyword evidence="7 13" id="KW-1005">Bacterial flagellum biogenesis</keyword>
<organism evidence="14 15">
    <name type="scientific">Methylobacterium organophilum</name>
    <dbReference type="NCBI Taxonomy" id="410"/>
    <lineage>
        <taxon>Bacteria</taxon>
        <taxon>Pseudomonadati</taxon>
        <taxon>Pseudomonadota</taxon>
        <taxon>Alphaproteobacteria</taxon>
        <taxon>Hyphomicrobiales</taxon>
        <taxon>Methylobacteriaceae</taxon>
        <taxon>Methylobacterium</taxon>
    </lineage>
</organism>
<dbReference type="Pfam" id="PF01312">
    <property type="entry name" value="Bac_export_2"/>
    <property type="match status" value="1"/>
</dbReference>
<evidence type="ECO:0000256" key="7">
    <source>
        <dbReference type="ARBA" id="ARBA00022795"/>
    </source>
</evidence>
<evidence type="ECO:0000256" key="3">
    <source>
        <dbReference type="ARBA" id="ARBA00021622"/>
    </source>
</evidence>
<evidence type="ECO:0000313" key="14">
    <source>
        <dbReference type="EMBL" id="GJE25903.1"/>
    </source>
</evidence>
<evidence type="ECO:0000256" key="11">
    <source>
        <dbReference type="ARBA" id="ARBA00023225"/>
    </source>
</evidence>
<reference evidence="14" key="1">
    <citation type="journal article" date="2021" name="Front. Microbiol.">
        <title>Comprehensive Comparative Genomics and Phenotyping of Methylobacterium Species.</title>
        <authorList>
            <person name="Alessa O."/>
            <person name="Ogura Y."/>
            <person name="Fujitani Y."/>
            <person name="Takami H."/>
            <person name="Hayashi T."/>
            <person name="Sahin N."/>
            <person name="Tani A."/>
        </authorList>
    </citation>
    <scope>NUCLEOTIDE SEQUENCE</scope>
    <source>
        <strain evidence="14">NBRC 15689</strain>
    </source>
</reference>
<keyword evidence="11 13" id="KW-1006">Bacterial flagellum protein export</keyword>
<name>A0ABQ4T302_METOR</name>
<evidence type="ECO:0000256" key="6">
    <source>
        <dbReference type="ARBA" id="ARBA00022692"/>
    </source>
</evidence>
<gene>
    <name evidence="13 14" type="primary">flhB</name>
    <name evidence="14" type="ORF">LKMONMHP_0746</name>
</gene>
<keyword evidence="9 13" id="KW-1133">Transmembrane helix</keyword>
<evidence type="ECO:0000256" key="12">
    <source>
        <dbReference type="ARBA" id="ARBA00025078"/>
    </source>
</evidence>
<keyword evidence="4 13" id="KW-0813">Transport</keyword>
<dbReference type="PANTHER" id="PTHR30531:SF12">
    <property type="entry name" value="FLAGELLAR BIOSYNTHETIC PROTEIN FLHB"/>
    <property type="match status" value="1"/>
</dbReference>
<dbReference type="SUPFAM" id="SSF160544">
    <property type="entry name" value="EscU C-terminal domain-like"/>
    <property type="match status" value="1"/>
</dbReference>
<comment type="function">
    <text evidence="12 13">Required for formation of the rod structure in the basal body of the flagellar apparatus. Together with FliI and FliH, may constitute the export apparatus of flagellin.</text>
</comment>
<evidence type="ECO:0000256" key="2">
    <source>
        <dbReference type="ARBA" id="ARBA00010690"/>
    </source>
</evidence>
<reference evidence="14" key="2">
    <citation type="submission" date="2021-08" db="EMBL/GenBank/DDBJ databases">
        <authorList>
            <person name="Tani A."/>
            <person name="Ola A."/>
            <person name="Ogura Y."/>
            <person name="Katsura K."/>
            <person name="Hayashi T."/>
        </authorList>
    </citation>
    <scope>NUCLEOTIDE SEQUENCE</scope>
    <source>
        <strain evidence="14">NBRC 15689</strain>
    </source>
</reference>
<evidence type="ECO:0000256" key="8">
    <source>
        <dbReference type="ARBA" id="ARBA00022927"/>
    </source>
</evidence>
<comment type="similarity">
    <text evidence="2 13">Belongs to the type III secretion exporter family.</text>
</comment>
<evidence type="ECO:0000256" key="13">
    <source>
        <dbReference type="RuleBase" id="RU364091"/>
    </source>
</evidence>
<evidence type="ECO:0000256" key="1">
    <source>
        <dbReference type="ARBA" id="ARBA00004651"/>
    </source>
</evidence>
<protein>
    <recommendedName>
        <fullName evidence="3 13">Flagellar biosynthetic protein FlhB</fullName>
    </recommendedName>
</protein>
<feature type="transmembrane region" description="Helical" evidence="13">
    <location>
        <begin position="34"/>
        <end position="55"/>
    </location>
</feature>
<dbReference type="InterPro" id="IPR006135">
    <property type="entry name" value="T3SS_substrate_exporter"/>
</dbReference>
<proteinExistence type="inferred from homology"/>
<evidence type="ECO:0000256" key="10">
    <source>
        <dbReference type="ARBA" id="ARBA00023136"/>
    </source>
</evidence>
<evidence type="ECO:0000256" key="4">
    <source>
        <dbReference type="ARBA" id="ARBA00022448"/>
    </source>
</evidence>
<dbReference type="PRINTS" id="PR00950">
    <property type="entry name" value="TYPE3IMSPROT"/>
</dbReference>
<keyword evidence="5 13" id="KW-1003">Cell membrane</keyword>
<dbReference type="InterPro" id="IPR006136">
    <property type="entry name" value="FlhB"/>
</dbReference>
<evidence type="ECO:0000313" key="15">
    <source>
        <dbReference type="Proteomes" id="UP001055156"/>
    </source>
</evidence>
<evidence type="ECO:0000256" key="9">
    <source>
        <dbReference type="ARBA" id="ARBA00022989"/>
    </source>
</evidence>
<evidence type="ECO:0000256" key="5">
    <source>
        <dbReference type="ARBA" id="ARBA00022475"/>
    </source>
</evidence>
<dbReference type="PANTHER" id="PTHR30531">
    <property type="entry name" value="FLAGELLAR BIOSYNTHETIC PROTEIN FLHB"/>
    <property type="match status" value="1"/>
</dbReference>
<keyword evidence="10 13" id="KW-0472">Membrane</keyword>